<gene>
    <name evidence="1" type="ORF">Pcinc_020242</name>
</gene>
<sequence length="122" mass="13342">MNAATLHLRHIPTYHVGVISASPAHWSVEGGRVMLSANQESRSITWAESRARRYSQSGNNNTASSPFFPPLSSQITGNTVRKDIGVRDCKQQLYLPSLSVVGFTTLESLVSLSSTFCHHGNK</sequence>
<accession>A0AAE1FJP9</accession>
<organism evidence="1 2">
    <name type="scientific">Petrolisthes cinctipes</name>
    <name type="common">Flat porcelain crab</name>
    <dbReference type="NCBI Taxonomy" id="88211"/>
    <lineage>
        <taxon>Eukaryota</taxon>
        <taxon>Metazoa</taxon>
        <taxon>Ecdysozoa</taxon>
        <taxon>Arthropoda</taxon>
        <taxon>Crustacea</taxon>
        <taxon>Multicrustacea</taxon>
        <taxon>Malacostraca</taxon>
        <taxon>Eumalacostraca</taxon>
        <taxon>Eucarida</taxon>
        <taxon>Decapoda</taxon>
        <taxon>Pleocyemata</taxon>
        <taxon>Anomura</taxon>
        <taxon>Galatheoidea</taxon>
        <taxon>Porcellanidae</taxon>
        <taxon>Petrolisthes</taxon>
    </lineage>
</organism>
<reference evidence="1" key="1">
    <citation type="submission" date="2023-10" db="EMBL/GenBank/DDBJ databases">
        <title>Genome assemblies of two species of porcelain crab, Petrolisthes cinctipes and Petrolisthes manimaculis (Anomura: Porcellanidae).</title>
        <authorList>
            <person name="Angst P."/>
        </authorList>
    </citation>
    <scope>NUCLEOTIDE SEQUENCE</scope>
    <source>
        <strain evidence="1">PB745_01</strain>
        <tissue evidence="1">Gill</tissue>
    </source>
</reference>
<evidence type="ECO:0000313" key="1">
    <source>
        <dbReference type="EMBL" id="KAK3874861.1"/>
    </source>
</evidence>
<evidence type="ECO:0000313" key="2">
    <source>
        <dbReference type="Proteomes" id="UP001286313"/>
    </source>
</evidence>
<comment type="caution">
    <text evidence="1">The sequence shown here is derived from an EMBL/GenBank/DDBJ whole genome shotgun (WGS) entry which is preliminary data.</text>
</comment>
<keyword evidence="2" id="KW-1185">Reference proteome</keyword>
<dbReference type="EMBL" id="JAWQEG010002043">
    <property type="protein sequence ID" value="KAK3874861.1"/>
    <property type="molecule type" value="Genomic_DNA"/>
</dbReference>
<dbReference type="Proteomes" id="UP001286313">
    <property type="component" value="Unassembled WGS sequence"/>
</dbReference>
<dbReference type="AlphaFoldDB" id="A0AAE1FJP9"/>
<name>A0AAE1FJP9_PETCI</name>
<protein>
    <submittedName>
        <fullName evidence="1">Uncharacterized protein</fullName>
    </submittedName>
</protein>
<proteinExistence type="predicted"/>